<feature type="chain" id="PRO_5010307884" description="phospholipase D" evidence="7">
    <location>
        <begin position="23"/>
        <end position="195"/>
    </location>
</feature>
<dbReference type="GO" id="GO:0006793">
    <property type="term" value="P:phosphorus metabolic process"/>
    <property type="evidence" value="ECO:0007669"/>
    <property type="project" value="UniProtKB-ARBA"/>
</dbReference>
<dbReference type="GO" id="GO:0016042">
    <property type="term" value="P:lipid catabolic process"/>
    <property type="evidence" value="ECO:0007669"/>
    <property type="project" value="UniProtKB-KW"/>
</dbReference>
<gene>
    <name evidence="9" type="ORF">SAMN05216386_1621</name>
</gene>
<dbReference type="InterPro" id="IPR001736">
    <property type="entry name" value="PLipase_D/transphosphatidylase"/>
</dbReference>
<evidence type="ECO:0000256" key="2">
    <source>
        <dbReference type="ARBA" id="ARBA00008664"/>
    </source>
</evidence>
<organism evidence="9 10">
    <name type="scientific">Nitrosospira briensis</name>
    <dbReference type="NCBI Taxonomy" id="35799"/>
    <lineage>
        <taxon>Bacteria</taxon>
        <taxon>Pseudomonadati</taxon>
        <taxon>Pseudomonadota</taxon>
        <taxon>Betaproteobacteria</taxon>
        <taxon>Nitrosomonadales</taxon>
        <taxon>Nitrosomonadaceae</taxon>
        <taxon>Nitrosospira</taxon>
    </lineage>
</organism>
<evidence type="ECO:0000313" key="10">
    <source>
        <dbReference type="Proteomes" id="UP000183107"/>
    </source>
</evidence>
<evidence type="ECO:0000256" key="1">
    <source>
        <dbReference type="ARBA" id="ARBA00000798"/>
    </source>
</evidence>
<dbReference type="GO" id="GO:0016891">
    <property type="term" value="F:RNA endonuclease activity producing 5'-phosphomonoesters, hydrolytic mechanism"/>
    <property type="evidence" value="ECO:0007669"/>
    <property type="project" value="TreeGrafter"/>
</dbReference>
<dbReference type="SUPFAM" id="SSF56024">
    <property type="entry name" value="Phospholipase D/nuclease"/>
    <property type="match status" value="1"/>
</dbReference>
<feature type="signal peptide" evidence="7">
    <location>
        <begin position="1"/>
        <end position="22"/>
    </location>
</feature>
<accession>A0A1I5B1B7</accession>
<keyword evidence="10" id="KW-1185">Reference proteome</keyword>
<sequence length="195" mass="21410">MISLNRSAFITGCLAIFLSASAAAFESPSDRDRKTPPVLSATGTVQVAFTPGDDADKLIADAIHDAQRQILVQTFSFTHRKIADALIAARQRGVDVKVLADKDQIHRIATSLISKIAAEGVPVFTDSEHTSAHNKVMVIDAGSPEATLITGSFNFTQAAQYRNAENVLVIRNNAPLTNLYLKNWHRHYEHSRPYR</sequence>
<dbReference type="AlphaFoldDB" id="A0A1I5B1B7"/>
<dbReference type="Gene3D" id="3.30.870.10">
    <property type="entry name" value="Endonuclease Chain A"/>
    <property type="match status" value="1"/>
</dbReference>
<dbReference type="Proteomes" id="UP000183107">
    <property type="component" value="Unassembled WGS sequence"/>
</dbReference>
<evidence type="ECO:0000313" key="9">
    <source>
        <dbReference type="EMBL" id="SFN68494.1"/>
    </source>
</evidence>
<proteinExistence type="inferred from homology"/>
<keyword evidence="6" id="KW-0443">Lipid metabolism</keyword>
<dbReference type="InterPro" id="IPR025202">
    <property type="entry name" value="PLD-like_dom"/>
</dbReference>
<dbReference type="EMBL" id="FOVJ01000002">
    <property type="protein sequence ID" value="SFN68494.1"/>
    <property type="molecule type" value="Genomic_DNA"/>
</dbReference>
<dbReference type="OrthoDB" id="5294698at2"/>
<keyword evidence="7" id="KW-0732">Signal</keyword>
<dbReference type="Pfam" id="PF13091">
    <property type="entry name" value="PLDc_2"/>
    <property type="match status" value="1"/>
</dbReference>
<comment type="catalytic activity">
    <reaction evidence="1">
        <text>a 1,2-diacyl-sn-glycero-3-phosphocholine + H2O = a 1,2-diacyl-sn-glycero-3-phosphate + choline + H(+)</text>
        <dbReference type="Rhea" id="RHEA:14445"/>
        <dbReference type="ChEBI" id="CHEBI:15354"/>
        <dbReference type="ChEBI" id="CHEBI:15377"/>
        <dbReference type="ChEBI" id="CHEBI:15378"/>
        <dbReference type="ChEBI" id="CHEBI:57643"/>
        <dbReference type="ChEBI" id="CHEBI:58608"/>
        <dbReference type="EC" id="3.1.4.4"/>
    </reaction>
</comment>
<comment type="similarity">
    <text evidence="2">Belongs to the phospholipase D family.</text>
</comment>
<dbReference type="STRING" id="1266925.GCA_000619905_01848"/>
<dbReference type="PROSITE" id="PS50035">
    <property type="entry name" value="PLD"/>
    <property type="match status" value="1"/>
</dbReference>
<dbReference type="EC" id="3.1.4.4" evidence="3"/>
<reference evidence="10" key="1">
    <citation type="submission" date="2016-10" db="EMBL/GenBank/DDBJ databases">
        <authorList>
            <person name="Varghese N."/>
        </authorList>
    </citation>
    <scope>NUCLEOTIDE SEQUENCE [LARGE SCALE GENOMIC DNA]</scope>
    <source>
        <strain evidence="10">Nsp8</strain>
    </source>
</reference>
<evidence type="ECO:0000256" key="3">
    <source>
        <dbReference type="ARBA" id="ARBA00012027"/>
    </source>
</evidence>
<feature type="domain" description="PLD phosphodiesterase" evidence="8">
    <location>
        <begin position="128"/>
        <end position="159"/>
    </location>
</feature>
<evidence type="ECO:0000259" key="8">
    <source>
        <dbReference type="PROSITE" id="PS50035"/>
    </source>
</evidence>
<keyword evidence="4" id="KW-0378">Hydrolase</keyword>
<evidence type="ECO:0000256" key="7">
    <source>
        <dbReference type="SAM" id="SignalP"/>
    </source>
</evidence>
<dbReference type="RefSeq" id="WP_074796395.1">
    <property type="nucleotide sequence ID" value="NZ_FOVJ01000002.1"/>
</dbReference>
<name>A0A1I5B1B7_9PROT</name>
<keyword evidence="5" id="KW-0442">Lipid degradation</keyword>
<dbReference type="PANTHER" id="PTHR43856">
    <property type="entry name" value="CARDIOLIPIN HYDROLASE"/>
    <property type="match status" value="1"/>
</dbReference>
<evidence type="ECO:0000256" key="6">
    <source>
        <dbReference type="ARBA" id="ARBA00023098"/>
    </source>
</evidence>
<protein>
    <recommendedName>
        <fullName evidence="3">phospholipase D</fullName>
        <ecNumber evidence="3">3.1.4.4</ecNumber>
    </recommendedName>
</protein>
<dbReference type="InterPro" id="IPR051406">
    <property type="entry name" value="PLD_domain"/>
</dbReference>
<dbReference type="GO" id="GO:0004630">
    <property type="term" value="F:phospholipase D activity"/>
    <property type="evidence" value="ECO:0007669"/>
    <property type="project" value="UniProtKB-EC"/>
</dbReference>
<dbReference type="PANTHER" id="PTHR43856:SF1">
    <property type="entry name" value="MITOCHONDRIAL CARDIOLIPIN HYDROLASE"/>
    <property type="match status" value="1"/>
</dbReference>
<dbReference type="CDD" id="cd09170">
    <property type="entry name" value="PLDc_Nuc"/>
    <property type="match status" value="1"/>
</dbReference>
<evidence type="ECO:0000256" key="5">
    <source>
        <dbReference type="ARBA" id="ARBA00022963"/>
    </source>
</evidence>
<evidence type="ECO:0000256" key="4">
    <source>
        <dbReference type="ARBA" id="ARBA00022801"/>
    </source>
</evidence>